<gene>
    <name evidence="1" type="ORF">GEV33_008012</name>
</gene>
<keyword evidence="2" id="KW-1185">Reference proteome</keyword>
<name>A0A8J6LAG7_TENMO</name>
<protein>
    <submittedName>
        <fullName evidence="1">Uncharacterized protein</fullName>
    </submittedName>
</protein>
<reference evidence="1" key="2">
    <citation type="submission" date="2021-08" db="EMBL/GenBank/DDBJ databases">
        <authorList>
            <person name="Eriksson T."/>
        </authorList>
    </citation>
    <scope>NUCLEOTIDE SEQUENCE</scope>
    <source>
        <strain evidence="1">Stoneville</strain>
        <tissue evidence="1">Whole head</tissue>
    </source>
</reference>
<dbReference type="EMBL" id="JABDTM020023938">
    <property type="protein sequence ID" value="KAH0814779.1"/>
    <property type="molecule type" value="Genomic_DNA"/>
</dbReference>
<organism evidence="1 2">
    <name type="scientific">Tenebrio molitor</name>
    <name type="common">Yellow mealworm beetle</name>
    <dbReference type="NCBI Taxonomy" id="7067"/>
    <lineage>
        <taxon>Eukaryota</taxon>
        <taxon>Metazoa</taxon>
        <taxon>Ecdysozoa</taxon>
        <taxon>Arthropoda</taxon>
        <taxon>Hexapoda</taxon>
        <taxon>Insecta</taxon>
        <taxon>Pterygota</taxon>
        <taxon>Neoptera</taxon>
        <taxon>Endopterygota</taxon>
        <taxon>Coleoptera</taxon>
        <taxon>Polyphaga</taxon>
        <taxon>Cucujiformia</taxon>
        <taxon>Tenebrionidae</taxon>
        <taxon>Tenebrio</taxon>
    </lineage>
</organism>
<evidence type="ECO:0000313" key="2">
    <source>
        <dbReference type="Proteomes" id="UP000719412"/>
    </source>
</evidence>
<evidence type="ECO:0000313" key="1">
    <source>
        <dbReference type="EMBL" id="KAH0814779.1"/>
    </source>
</evidence>
<reference evidence="1" key="1">
    <citation type="journal article" date="2020" name="J Insects Food Feed">
        <title>The yellow mealworm (Tenebrio molitor) genome: a resource for the emerging insects as food and feed industry.</title>
        <authorList>
            <person name="Eriksson T."/>
            <person name="Andere A."/>
            <person name="Kelstrup H."/>
            <person name="Emery V."/>
            <person name="Picard C."/>
        </authorList>
    </citation>
    <scope>NUCLEOTIDE SEQUENCE</scope>
    <source>
        <strain evidence="1">Stoneville</strain>
        <tissue evidence="1">Whole head</tissue>
    </source>
</reference>
<accession>A0A8J6LAG7</accession>
<comment type="caution">
    <text evidence="1">The sequence shown here is derived from an EMBL/GenBank/DDBJ whole genome shotgun (WGS) entry which is preliminary data.</text>
</comment>
<sequence>MVDCIAPSAKQVKSGSDIELLRPPSGLHSSHSAQKDTKMRSWVKVALVVVGVCSAACGEPSALEEQLRVLGKQVTTLLDRRREDLASIEDNMRRKILSGPELGDVREEMRKLRYESQLSPGLTPDKSKSKLCELSKNCQMVERLRQFS</sequence>
<dbReference type="AlphaFoldDB" id="A0A8J6LAG7"/>
<dbReference type="Proteomes" id="UP000719412">
    <property type="component" value="Unassembled WGS sequence"/>
</dbReference>
<proteinExistence type="predicted"/>